<proteinExistence type="predicted"/>
<dbReference type="GO" id="GO:0016020">
    <property type="term" value="C:membrane"/>
    <property type="evidence" value="ECO:0007669"/>
    <property type="project" value="UniProtKB-SubCell"/>
</dbReference>
<protein>
    <recommendedName>
        <fullName evidence="3">ABC transporter TMD0 domain-containing protein</fullName>
    </recommendedName>
</protein>
<evidence type="ECO:0000256" key="2">
    <source>
        <dbReference type="SAM" id="Phobius"/>
    </source>
</evidence>
<accession>A0A5N6WLF7</accession>
<keyword evidence="2" id="KW-0472">Membrane</keyword>
<evidence type="ECO:0000256" key="1">
    <source>
        <dbReference type="ARBA" id="ARBA00004141"/>
    </source>
</evidence>
<name>A0A5N6WLF7_9EURO</name>
<keyword evidence="2" id="KW-1133">Transmembrane helix</keyword>
<evidence type="ECO:0000259" key="3">
    <source>
        <dbReference type="Pfam" id="PF24357"/>
    </source>
</evidence>
<dbReference type="EMBL" id="ML741963">
    <property type="protein sequence ID" value="KAE8320380.1"/>
    <property type="molecule type" value="Genomic_DNA"/>
</dbReference>
<dbReference type="AlphaFoldDB" id="A0A5N6WLF7"/>
<reference evidence="5" key="1">
    <citation type="submission" date="2019-04" db="EMBL/GenBank/DDBJ databases">
        <title>Friends and foes A comparative genomics studyof 23 Aspergillus species from section Flavi.</title>
        <authorList>
            <consortium name="DOE Joint Genome Institute"/>
            <person name="Kjaerbolling I."/>
            <person name="Vesth T."/>
            <person name="Frisvad J.C."/>
            <person name="Nybo J.L."/>
            <person name="Theobald S."/>
            <person name="Kildgaard S."/>
            <person name="Isbrandt T."/>
            <person name="Kuo A."/>
            <person name="Sato A."/>
            <person name="Lyhne E.K."/>
            <person name="Kogle M.E."/>
            <person name="Wiebenga A."/>
            <person name="Kun R.S."/>
            <person name="Lubbers R.J."/>
            <person name="Makela M.R."/>
            <person name="Barry K."/>
            <person name="Chovatia M."/>
            <person name="Clum A."/>
            <person name="Daum C."/>
            <person name="Haridas S."/>
            <person name="He G."/>
            <person name="LaButti K."/>
            <person name="Lipzen A."/>
            <person name="Mondo S."/>
            <person name="Riley R."/>
            <person name="Salamov A."/>
            <person name="Simmons B.A."/>
            <person name="Magnuson J.K."/>
            <person name="Henrissat B."/>
            <person name="Mortensen U.H."/>
            <person name="Larsen T.O."/>
            <person name="Devries R.P."/>
            <person name="Grigoriev I.V."/>
            <person name="Machida M."/>
            <person name="Baker S.E."/>
            <person name="Andersen M.R."/>
        </authorList>
    </citation>
    <scope>NUCLEOTIDE SEQUENCE [LARGE SCALE GENOMIC DNA]</scope>
    <source>
        <strain evidence="5">CBS 130017</strain>
    </source>
</reference>
<dbReference type="InterPro" id="IPR056227">
    <property type="entry name" value="TMD0_ABC"/>
</dbReference>
<comment type="subcellular location">
    <subcellularLocation>
        <location evidence="1">Membrane</location>
        <topology evidence="1">Multi-pass membrane protein</topology>
    </subcellularLocation>
</comment>
<evidence type="ECO:0000313" key="4">
    <source>
        <dbReference type="EMBL" id="KAE8320380.1"/>
    </source>
</evidence>
<gene>
    <name evidence="4" type="ORF">BDV39DRAFT_188020</name>
</gene>
<organism evidence="4 5">
    <name type="scientific">Aspergillus sergii</name>
    <dbReference type="NCBI Taxonomy" id="1034303"/>
    <lineage>
        <taxon>Eukaryota</taxon>
        <taxon>Fungi</taxon>
        <taxon>Dikarya</taxon>
        <taxon>Ascomycota</taxon>
        <taxon>Pezizomycotina</taxon>
        <taxon>Eurotiomycetes</taxon>
        <taxon>Eurotiomycetidae</taxon>
        <taxon>Eurotiales</taxon>
        <taxon>Aspergillaceae</taxon>
        <taxon>Aspergillus</taxon>
        <taxon>Aspergillus subgen. Circumdati</taxon>
    </lineage>
</organism>
<feature type="domain" description="ABC transporter TMD0" evidence="3">
    <location>
        <begin position="12"/>
        <end position="154"/>
    </location>
</feature>
<feature type="transmembrane region" description="Helical" evidence="2">
    <location>
        <begin position="25"/>
        <end position="46"/>
    </location>
</feature>
<feature type="transmembrane region" description="Helical" evidence="2">
    <location>
        <begin position="67"/>
        <end position="88"/>
    </location>
</feature>
<keyword evidence="5" id="KW-1185">Reference proteome</keyword>
<feature type="transmembrane region" description="Helical" evidence="2">
    <location>
        <begin position="100"/>
        <end position="119"/>
    </location>
</feature>
<dbReference type="Proteomes" id="UP000325945">
    <property type="component" value="Unassembled WGS sequence"/>
</dbReference>
<evidence type="ECO:0000313" key="5">
    <source>
        <dbReference type="Proteomes" id="UP000325945"/>
    </source>
</evidence>
<keyword evidence="2" id="KW-0812">Transmembrane</keyword>
<dbReference type="Pfam" id="PF24357">
    <property type="entry name" value="TMD0_ABC"/>
    <property type="match status" value="1"/>
</dbReference>
<sequence length="183" mass="20279">MTNDSTISWTEDALGPVSHVCGFDFTLTFEQVVLSIIPSTVLLLAGPPRLLYLTRCRSKTSSQQKKYLYKLITSFTNLVLQLSLLVLWSVSPSLRTSASIPAISLSLTNAVIIIGLSYFEDRKSTRPSSLLTISLLLSILFDATQVRTLWLTHRIPMAAVQSDQFISQLLDTFLEGLGNNINI</sequence>